<evidence type="ECO:0000313" key="3">
    <source>
        <dbReference type="Proteomes" id="UP000281112"/>
    </source>
</evidence>
<dbReference type="InterPro" id="IPR021271">
    <property type="entry name" value="DUF2850"/>
</dbReference>
<sequence>MTALLCALLFFSYRSYVDPKHVYGVWVELNVMESRRDVFRFDELGVYRNDHLITTNFDYNGTKISFETGDGDYLYRISGTKNIPQLKRIEPQSPPQTLVRQEDEEKLEPERSHILRPKVSLSDQFN</sequence>
<accession>A0A3N9TKU0</accession>
<feature type="compositionally biased region" description="Basic and acidic residues" evidence="1">
    <location>
        <begin position="100"/>
        <end position="113"/>
    </location>
</feature>
<dbReference type="AlphaFoldDB" id="A0A3N9TKU0"/>
<evidence type="ECO:0000313" key="2">
    <source>
        <dbReference type="EMBL" id="RQW64897.1"/>
    </source>
</evidence>
<feature type="region of interest" description="Disordered" evidence="1">
    <location>
        <begin position="85"/>
        <end position="126"/>
    </location>
</feature>
<dbReference type="Proteomes" id="UP000281112">
    <property type="component" value="Unassembled WGS sequence"/>
</dbReference>
<protein>
    <submittedName>
        <fullName evidence="2">DUF2850 domain-containing protein</fullName>
    </submittedName>
</protein>
<organism evidence="2 3">
    <name type="scientific">Vibrio viridaestus</name>
    <dbReference type="NCBI Taxonomy" id="2487322"/>
    <lineage>
        <taxon>Bacteria</taxon>
        <taxon>Pseudomonadati</taxon>
        <taxon>Pseudomonadota</taxon>
        <taxon>Gammaproteobacteria</taxon>
        <taxon>Vibrionales</taxon>
        <taxon>Vibrionaceae</taxon>
        <taxon>Vibrio</taxon>
    </lineage>
</organism>
<dbReference type="Pfam" id="PF11012">
    <property type="entry name" value="DUF2850"/>
    <property type="match status" value="1"/>
</dbReference>
<gene>
    <name evidence="2" type="ORF">EES38_02340</name>
</gene>
<evidence type="ECO:0000256" key="1">
    <source>
        <dbReference type="SAM" id="MobiDB-lite"/>
    </source>
</evidence>
<proteinExistence type="predicted"/>
<reference evidence="2 3" key="1">
    <citation type="submission" date="2018-11" db="EMBL/GenBank/DDBJ databases">
        <title>Vibrio LJC006 sp. nov., isolated from seawater during the bloom of the enteromorpha.</title>
        <authorList>
            <person name="Liang J."/>
        </authorList>
    </citation>
    <scope>NUCLEOTIDE SEQUENCE [LARGE SCALE GENOMIC DNA]</scope>
    <source>
        <strain evidence="2 3">LJC006</strain>
    </source>
</reference>
<dbReference type="EMBL" id="RJVQ01000001">
    <property type="protein sequence ID" value="RQW64897.1"/>
    <property type="molecule type" value="Genomic_DNA"/>
</dbReference>
<name>A0A3N9TKU0_9VIBR</name>
<keyword evidence="3" id="KW-1185">Reference proteome</keyword>
<comment type="caution">
    <text evidence="2">The sequence shown here is derived from an EMBL/GenBank/DDBJ whole genome shotgun (WGS) entry which is preliminary data.</text>
</comment>